<sequence>MLSDSSSQNSALPIPIFTQKAVKRCHIMLPDTPEPTSAICYNGQYYAYVKFFSTVEVARHKATLMAQRGSTVLLTRIPKGLVLWVLETDAQSVTKLPPLKKL</sequence>
<comment type="caution">
    <text evidence="1">The sequence shown here is derived from an EMBL/GenBank/DDBJ whole genome shotgun (WGS) entry which is preliminary data.</text>
</comment>
<gene>
    <name evidence="1" type="ORF">KME15_11415</name>
</gene>
<evidence type="ECO:0000313" key="2">
    <source>
        <dbReference type="Proteomes" id="UP000757435"/>
    </source>
</evidence>
<name>A0A951QB89_9CYAN</name>
<protein>
    <submittedName>
        <fullName evidence="1">Uncharacterized protein</fullName>
    </submittedName>
</protein>
<accession>A0A951QB89</accession>
<dbReference type="AlphaFoldDB" id="A0A951QB89"/>
<reference evidence="1" key="2">
    <citation type="journal article" date="2022" name="Microbiol. Resour. Announc.">
        <title>Metagenome Sequencing to Explore Phylogenomics of Terrestrial Cyanobacteria.</title>
        <authorList>
            <person name="Ward R.D."/>
            <person name="Stajich J.E."/>
            <person name="Johansen J.R."/>
            <person name="Huntemann M."/>
            <person name="Clum A."/>
            <person name="Foster B."/>
            <person name="Foster B."/>
            <person name="Roux S."/>
            <person name="Palaniappan K."/>
            <person name="Varghese N."/>
            <person name="Mukherjee S."/>
            <person name="Reddy T.B.K."/>
            <person name="Daum C."/>
            <person name="Copeland A."/>
            <person name="Chen I.A."/>
            <person name="Ivanova N.N."/>
            <person name="Kyrpides N.C."/>
            <person name="Shapiro N."/>
            <person name="Eloe-Fadrosh E.A."/>
            <person name="Pietrasiak N."/>
        </authorList>
    </citation>
    <scope>NUCLEOTIDE SEQUENCE</scope>
    <source>
        <strain evidence="1">UHER 2000/2452</strain>
    </source>
</reference>
<evidence type="ECO:0000313" key="1">
    <source>
        <dbReference type="EMBL" id="MBW4659275.1"/>
    </source>
</evidence>
<proteinExistence type="predicted"/>
<dbReference type="EMBL" id="JAHHHD010000010">
    <property type="protein sequence ID" value="MBW4659275.1"/>
    <property type="molecule type" value="Genomic_DNA"/>
</dbReference>
<dbReference type="Proteomes" id="UP000757435">
    <property type="component" value="Unassembled WGS sequence"/>
</dbReference>
<reference evidence="1" key="1">
    <citation type="submission" date="2021-05" db="EMBL/GenBank/DDBJ databases">
        <authorList>
            <person name="Pietrasiak N."/>
            <person name="Ward R."/>
            <person name="Stajich J.E."/>
            <person name="Kurbessoian T."/>
        </authorList>
    </citation>
    <scope>NUCLEOTIDE SEQUENCE</scope>
    <source>
        <strain evidence="1">UHER 2000/2452</strain>
    </source>
</reference>
<organism evidence="1 2">
    <name type="scientific">Drouetiella hepatica Uher 2000/2452</name>
    <dbReference type="NCBI Taxonomy" id="904376"/>
    <lineage>
        <taxon>Bacteria</taxon>
        <taxon>Bacillati</taxon>
        <taxon>Cyanobacteriota</taxon>
        <taxon>Cyanophyceae</taxon>
        <taxon>Oculatellales</taxon>
        <taxon>Oculatellaceae</taxon>
        <taxon>Drouetiella</taxon>
    </lineage>
</organism>